<evidence type="ECO:0008006" key="5">
    <source>
        <dbReference type="Google" id="ProtNLM"/>
    </source>
</evidence>
<keyword evidence="2" id="KW-1133">Transmembrane helix</keyword>
<evidence type="ECO:0000313" key="4">
    <source>
        <dbReference type="Proteomes" id="UP000620124"/>
    </source>
</evidence>
<dbReference type="AlphaFoldDB" id="A0A8H6YP12"/>
<proteinExistence type="predicted"/>
<feature type="transmembrane region" description="Helical" evidence="2">
    <location>
        <begin position="128"/>
        <end position="150"/>
    </location>
</feature>
<comment type="caution">
    <text evidence="3">The sequence shown here is derived from an EMBL/GenBank/DDBJ whole genome shotgun (WGS) entry which is preliminary data.</text>
</comment>
<feature type="compositionally biased region" description="Polar residues" evidence="1">
    <location>
        <begin position="309"/>
        <end position="321"/>
    </location>
</feature>
<feature type="transmembrane region" description="Helical" evidence="2">
    <location>
        <begin position="170"/>
        <end position="193"/>
    </location>
</feature>
<name>A0A8H6YP12_9AGAR</name>
<organism evidence="3 4">
    <name type="scientific">Mycena venus</name>
    <dbReference type="NCBI Taxonomy" id="2733690"/>
    <lineage>
        <taxon>Eukaryota</taxon>
        <taxon>Fungi</taxon>
        <taxon>Dikarya</taxon>
        <taxon>Basidiomycota</taxon>
        <taxon>Agaricomycotina</taxon>
        <taxon>Agaricomycetes</taxon>
        <taxon>Agaricomycetidae</taxon>
        <taxon>Agaricales</taxon>
        <taxon>Marasmiineae</taxon>
        <taxon>Mycenaceae</taxon>
        <taxon>Mycena</taxon>
    </lineage>
</organism>
<evidence type="ECO:0000256" key="1">
    <source>
        <dbReference type="SAM" id="MobiDB-lite"/>
    </source>
</evidence>
<sequence length="337" mass="37370">MSQAPVLLQRSDSDSSLSLPPDVAKQLHVASLVFAGTTAVCIWDILHHLTADYHLFFKRKFRWSAAAYLASRIASLTYVLGFTFFATYPLEDCQAAIITFTTFYPLSIGSTSLLFFFRVRAVYGGHHLVTLIFGILWVFVLGSAITVPTLGSHAARIGSSCILTEVSQYAWLPGVALAINDTSVFLAISYRLLANTCTDYTPWERIQALFRGPNLHTFSKVVFKDGQKYYMVTVIFNLITIVMVMASSISPLYRGILPIPNIALTSIMACRVYRNATFHYAHVPRLSLSAINGTDSVRYSVGLGRDPPSSETGVPHSNTTADTKRDRVFHEPPKRTK</sequence>
<protein>
    <recommendedName>
        <fullName evidence="5">Transmembrane protein</fullName>
    </recommendedName>
</protein>
<keyword evidence="4" id="KW-1185">Reference proteome</keyword>
<gene>
    <name evidence="3" type="ORF">MVEN_00603100</name>
</gene>
<reference evidence="3" key="1">
    <citation type="submission" date="2020-05" db="EMBL/GenBank/DDBJ databases">
        <title>Mycena genomes resolve the evolution of fungal bioluminescence.</title>
        <authorList>
            <person name="Tsai I.J."/>
        </authorList>
    </citation>
    <scope>NUCLEOTIDE SEQUENCE</scope>
    <source>
        <strain evidence="3">CCC161011</strain>
    </source>
</reference>
<feature type="transmembrane region" description="Helical" evidence="2">
    <location>
        <begin position="229"/>
        <end position="249"/>
    </location>
</feature>
<feature type="transmembrane region" description="Helical" evidence="2">
    <location>
        <begin position="67"/>
        <end position="88"/>
    </location>
</feature>
<keyword evidence="2" id="KW-0812">Transmembrane</keyword>
<keyword evidence="2" id="KW-0472">Membrane</keyword>
<evidence type="ECO:0000256" key="2">
    <source>
        <dbReference type="SAM" id="Phobius"/>
    </source>
</evidence>
<accession>A0A8H6YP12</accession>
<feature type="region of interest" description="Disordered" evidence="1">
    <location>
        <begin position="302"/>
        <end position="337"/>
    </location>
</feature>
<feature type="transmembrane region" description="Helical" evidence="2">
    <location>
        <begin position="94"/>
        <end position="116"/>
    </location>
</feature>
<feature type="compositionally biased region" description="Basic and acidic residues" evidence="1">
    <location>
        <begin position="322"/>
        <end position="337"/>
    </location>
</feature>
<dbReference type="EMBL" id="JACAZI010000004">
    <property type="protein sequence ID" value="KAF7362549.1"/>
    <property type="molecule type" value="Genomic_DNA"/>
</dbReference>
<dbReference type="Proteomes" id="UP000620124">
    <property type="component" value="Unassembled WGS sequence"/>
</dbReference>
<dbReference type="OrthoDB" id="3038990at2759"/>
<evidence type="ECO:0000313" key="3">
    <source>
        <dbReference type="EMBL" id="KAF7362549.1"/>
    </source>
</evidence>